<dbReference type="InterPro" id="IPR012337">
    <property type="entry name" value="RNaseH-like_sf"/>
</dbReference>
<proteinExistence type="predicted"/>
<organism evidence="2 3">
    <name type="scientific">Cannabis sativa</name>
    <name type="common">Hemp</name>
    <name type="synonym">Marijuana</name>
    <dbReference type="NCBI Taxonomy" id="3483"/>
    <lineage>
        <taxon>Eukaryota</taxon>
        <taxon>Viridiplantae</taxon>
        <taxon>Streptophyta</taxon>
        <taxon>Embryophyta</taxon>
        <taxon>Tracheophyta</taxon>
        <taxon>Spermatophyta</taxon>
        <taxon>Magnoliopsida</taxon>
        <taxon>eudicotyledons</taxon>
        <taxon>Gunneridae</taxon>
        <taxon>Pentapetalae</taxon>
        <taxon>rosids</taxon>
        <taxon>fabids</taxon>
        <taxon>Rosales</taxon>
        <taxon>Cannabaceae</taxon>
        <taxon>Cannabis</taxon>
    </lineage>
</organism>
<dbReference type="PANTHER" id="PTHR48475">
    <property type="entry name" value="RIBONUCLEASE H"/>
    <property type="match status" value="1"/>
</dbReference>
<sequence>MIEQSLKLGFRATNNDAEYEALIHGIKLLKEMGAERVLVQSDSQLIVQQAKGDFEAKELKMARYLSEVKKLIATLDYFQISQIPRETNMHADALAGLGSSSPLHITRTIPFDFIPEPSISA</sequence>
<dbReference type="Proteomes" id="UP000596661">
    <property type="component" value="Unassembled WGS sequence"/>
</dbReference>
<dbReference type="Pfam" id="PF13456">
    <property type="entry name" value="RVT_3"/>
    <property type="match status" value="1"/>
</dbReference>
<evidence type="ECO:0000313" key="3">
    <source>
        <dbReference type="Proteomes" id="UP000596661"/>
    </source>
</evidence>
<dbReference type="GO" id="GO:0004523">
    <property type="term" value="F:RNA-DNA hybrid ribonuclease activity"/>
    <property type="evidence" value="ECO:0007669"/>
    <property type="project" value="InterPro"/>
</dbReference>
<name>A0A803QN65_CANSA</name>
<dbReference type="AlphaFoldDB" id="A0A803QN65"/>
<dbReference type="EnsemblPlants" id="evm.model.10.286">
    <property type="protein sequence ID" value="cds.evm.model.10.286"/>
    <property type="gene ID" value="evm.TU.10.286"/>
</dbReference>
<dbReference type="EMBL" id="UZAU01000790">
    <property type="status" value="NOT_ANNOTATED_CDS"/>
    <property type="molecule type" value="Genomic_DNA"/>
</dbReference>
<evidence type="ECO:0000313" key="2">
    <source>
        <dbReference type="EnsemblPlants" id="cds.evm.model.10.286"/>
    </source>
</evidence>
<dbReference type="Gramene" id="evm.model.10.286">
    <property type="protein sequence ID" value="cds.evm.model.10.286"/>
    <property type="gene ID" value="evm.TU.10.286"/>
</dbReference>
<dbReference type="GO" id="GO:0003676">
    <property type="term" value="F:nucleic acid binding"/>
    <property type="evidence" value="ECO:0007669"/>
    <property type="project" value="InterPro"/>
</dbReference>
<keyword evidence="3" id="KW-1185">Reference proteome</keyword>
<feature type="domain" description="RNase H type-1" evidence="1">
    <location>
        <begin position="7"/>
        <end position="95"/>
    </location>
</feature>
<dbReference type="Gene3D" id="3.30.420.10">
    <property type="entry name" value="Ribonuclease H-like superfamily/Ribonuclease H"/>
    <property type="match status" value="1"/>
</dbReference>
<evidence type="ECO:0000259" key="1">
    <source>
        <dbReference type="Pfam" id="PF13456"/>
    </source>
</evidence>
<dbReference type="InterPro" id="IPR002156">
    <property type="entry name" value="RNaseH_domain"/>
</dbReference>
<protein>
    <recommendedName>
        <fullName evidence="1">RNase H type-1 domain-containing protein</fullName>
    </recommendedName>
</protein>
<dbReference type="CDD" id="cd09279">
    <property type="entry name" value="RNase_HI_like"/>
    <property type="match status" value="1"/>
</dbReference>
<accession>A0A803QN65</accession>
<dbReference type="PANTHER" id="PTHR48475:SF2">
    <property type="entry name" value="RIBONUCLEASE H"/>
    <property type="match status" value="1"/>
</dbReference>
<dbReference type="SUPFAM" id="SSF53098">
    <property type="entry name" value="Ribonuclease H-like"/>
    <property type="match status" value="1"/>
</dbReference>
<dbReference type="OMA" id="WEENAHA"/>
<dbReference type="InterPro" id="IPR036397">
    <property type="entry name" value="RNaseH_sf"/>
</dbReference>
<reference evidence="2" key="1">
    <citation type="submission" date="2021-03" db="UniProtKB">
        <authorList>
            <consortium name="EnsemblPlants"/>
        </authorList>
    </citation>
    <scope>IDENTIFICATION</scope>
</reference>